<gene>
    <name evidence="10" type="primary">tyrP_2</name>
    <name evidence="10" type="ORF">AQUSIP_03060</name>
</gene>
<evidence type="ECO:0000256" key="3">
    <source>
        <dbReference type="ARBA" id="ARBA00022475"/>
    </source>
</evidence>
<feature type="transmembrane region" description="Helical" evidence="9">
    <location>
        <begin position="311"/>
        <end position="332"/>
    </location>
</feature>
<evidence type="ECO:0000256" key="6">
    <source>
        <dbReference type="ARBA" id="ARBA00022970"/>
    </source>
</evidence>
<feature type="transmembrane region" description="Helical" evidence="9">
    <location>
        <begin position="377"/>
        <end position="395"/>
    </location>
</feature>
<dbReference type="PRINTS" id="PR00166">
    <property type="entry name" value="AROAAPRMEASE"/>
</dbReference>
<feature type="transmembrane region" description="Helical" evidence="9">
    <location>
        <begin position="180"/>
        <end position="205"/>
    </location>
</feature>
<keyword evidence="2" id="KW-0813">Transport</keyword>
<dbReference type="InterPro" id="IPR018227">
    <property type="entry name" value="Amino_acid_transport_2"/>
</dbReference>
<feature type="transmembrane region" description="Helical" evidence="9">
    <location>
        <begin position="217"/>
        <end position="241"/>
    </location>
</feature>
<dbReference type="Gene3D" id="1.20.1740.10">
    <property type="entry name" value="Amino acid/polyamine transporter I"/>
    <property type="match status" value="1"/>
</dbReference>
<protein>
    <submittedName>
        <fullName evidence="10">Tyrosine-specific transport protein</fullName>
    </submittedName>
</protein>
<proteinExistence type="predicted"/>
<organism evidence="10 11">
    <name type="scientific">Aquicella siphonis</name>
    <dbReference type="NCBI Taxonomy" id="254247"/>
    <lineage>
        <taxon>Bacteria</taxon>
        <taxon>Pseudomonadati</taxon>
        <taxon>Pseudomonadota</taxon>
        <taxon>Gammaproteobacteria</taxon>
        <taxon>Legionellales</taxon>
        <taxon>Coxiellaceae</taxon>
        <taxon>Aquicella</taxon>
    </lineage>
</organism>
<dbReference type="KEGG" id="asip:AQUSIP_03060"/>
<name>A0A5E4PF99_9COXI</name>
<dbReference type="GO" id="GO:0003333">
    <property type="term" value="P:amino acid transmembrane transport"/>
    <property type="evidence" value="ECO:0007669"/>
    <property type="project" value="InterPro"/>
</dbReference>
<dbReference type="AlphaFoldDB" id="A0A5E4PF99"/>
<dbReference type="GO" id="GO:0015173">
    <property type="term" value="F:aromatic amino acid transmembrane transporter activity"/>
    <property type="evidence" value="ECO:0007669"/>
    <property type="project" value="InterPro"/>
</dbReference>
<comment type="subcellular location">
    <subcellularLocation>
        <location evidence="1">Cell inner membrane</location>
        <topology evidence="1">Multi-pass membrane protein</topology>
    </subcellularLocation>
</comment>
<evidence type="ECO:0000256" key="2">
    <source>
        <dbReference type="ARBA" id="ARBA00022448"/>
    </source>
</evidence>
<evidence type="ECO:0000256" key="8">
    <source>
        <dbReference type="ARBA" id="ARBA00023136"/>
    </source>
</evidence>
<feature type="transmembrane region" description="Helical" evidence="9">
    <location>
        <begin position="401"/>
        <end position="417"/>
    </location>
</feature>
<reference evidence="10 11" key="1">
    <citation type="submission" date="2019-08" db="EMBL/GenBank/DDBJ databases">
        <authorList>
            <person name="Guy L."/>
        </authorList>
    </citation>
    <scope>NUCLEOTIDE SEQUENCE [LARGE SCALE GENOMIC DNA]</scope>
    <source>
        <strain evidence="10 11">SGT-108</strain>
    </source>
</reference>
<feature type="transmembrane region" description="Helical" evidence="9">
    <location>
        <begin position="120"/>
        <end position="138"/>
    </location>
</feature>
<feature type="transmembrane region" description="Helical" evidence="9">
    <location>
        <begin position="338"/>
        <end position="357"/>
    </location>
</feature>
<evidence type="ECO:0000313" key="11">
    <source>
        <dbReference type="Proteomes" id="UP000324194"/>
    </source>
</evidence>
<dbReference type="RefSeq" id="WP_148337963.1">
    <property type="nucleotide sequence ID" value="NZ_LR699119.1"/>
</dbReference>
<evidence type="ECO:0000313" key="10">
    <source>
        <dbReference type="EMBL" id="VVC75031.1"/>
    </source>
</evidence>
<keyword evidence="5 9" id="KW-0812">Transmembrane</keyword>
<dbReference type="PANTHER" id="PTHR46997">
    <property type="entry name" value="LOW AFFINITY TRYPTOPHAN PERMEASE-RELATED"/>
    <property type="match status" value="1"/>
</dbReference>
<evidence type="ECO:0000256" key="5">
    <source>
        <dbReference type="ARBA" id="ARBA00022692"/>
    </source>
</evidence>
<keyword evidence="6" id="KW-0029">Amino-acid transport</keyword>
<dbReference type="EMBL" id="LR699119">
    <property type="protein sequence ID" value="VVC75031.1"/>
    <property type="molecule type" value="Genomic_DNA"/>
</dbReference>
<feature type="transmembrane region" description="Helical" evidence="9">
    <location>
        <begin position="38"/>
        <end position="61"/>
    </location>
</feature>
<dbReference type="PANTHER" id="PTHR46997:SF2">
    <property type="entry name" value="TYROSINE-SPECIFIC TRANSPORT SYSTEM"/>
    <property type="match status" value="1"/>
</dbReference>
<dbReference type="GO" id="GO:0005886">
    <property type="term" value="C:plasma membrane"/>
    <property type="evidence" value="ECO:0007669"/>
    <property type="project" value="UniProtKB-SubCell"/>
</dbReference>
<accession>A0A5E4PF99</accession>
<dbReference type="InterPro" id="IPR013059">
    <property type="entry name" value="Trp_tyr_transpt"/>
</dbReference>
<feature type="transmembrane region" description="Helical" evidence="9">
    <location>
        <begin position="279"/>
        <end position="299"/>
    </location>
</feature>
<keyword evidence="7 9" id="KW-1133">Transmembrane helix</keyword>
<keyword evidence="11" id="KW-1185">Reference proteome</keyword>
<keyword evidence="8 9" id="KW-0472">Membrane</keyword>
<evidence type="ECO:0000256" key="7">
    <source>
        <dbReference type="ARBA" id="ARBA00022989"/>
    </source>
</evidence>
<dbReference type="Pfam" id="PF03222">
    <property type="entry name" value="Trp_Tyr_perm"/>
    <property type="match status" value="1"/>
</dbReference>
<dbReference type="Proteomes" id="UP000324194">
    <property type="component" value="Chromosome 1"/>
</dbReference>
<dbReference type="OrthoDB" id="18749at2"/>
<feature type="transmembrane region" description="Helical" evidence="9">
    <location>
        <begin position="150"/>
        <end position="168"/>
    </location>
</feature>
<evidence type="ECO:0000256" key="9">
    <source>
        <dbReference type="SAM" id="Phobius"/>
    </source>
</evidence>
<evidence type="ECO:0000256" key="1">
    <source>
        <dbReference type="ARBA" id="ARBA00004429"/>
    </source>
</evidence>
<keyword evidence="3" id="KW-1003">Cell membrane</keyword>
<evidence type="ECO:0000256" key="4">
    <source>
        <dbReference type="ARBA" id="ARBA00022519"/>
    </source>
</evidence>
<sequence length="425" mass="45226">MNSKLLGGILLVVGTTIGAGMLALPVATAQLGFWGSTVLLFACWGVMTACAFLFLEVNLWLPPNSNLVSMAGATLGKGGQAVAWVVYLVLLYSIICAYIAGGGDLFHYILATSGIQIPLSLASLLFTVLFGAVVYMGIRSVDYVNRGLMFGKLGALLLLICLVLPFVSSVNLSSGEFKNIVAPSSLTVTAVSFGCLMIIPSLRTYFGEDVKTLRKAILIGTLIPLICYITWDMVIMGVIPLDGTPGLRAMLHSNSTNSDLVSALTTILQKDNVTVIAKFFTSICMATSFLSVSLSLSDFLSDGFKVKKQGIVGNAIVMGATFGPPIALVLFYPNAFMLGLEFAGISVFILMILLPPLMTWAGRYQKDFARAGYRVPANKALLALLVIFAAIMLLISGKWGIAALLLIIATLTVGYITEKTTQKAV</sequence>
<feature type="transmembrane region" description="Helical" evidence="9">
    <location>
        <begin position="81"/>
        <end position="100"/>
    </location>
</feature>
<keyword evidence="4" id="KW-0997">Cell inner membrane</keyword>